<keyword evidence="1" id="KW-0238">DNA-binding</keyword>
<dbReference type="InterPro" id="IPR051892">
    <property type="entry name" value="LBX_TF"/>
</dbReference>
<keyword evidence="2" id="KW-0371">Homeobox</keyword>
<comment type="caution">
    <text evidence="5">The sequence shown here is derived from an EMBL/GenBank/DDBJ whole genome shotgun (WGS) entry which is preliminary data.</text>
</comment>
<reference evidence="5" key="1">
    <citation type="submission" date="2023-10" db="EMBL/GenBank/DDBJ databases">
        <title>Genome assembly of Pristionchus species.</title>
        <authorList>
            <person name="Yoshida K."/>
            <person name="Sommer R.J."/>
        </authorList>
    </citation>
    <scope>NUCLEOTIDE SEQUENCE</scope>
    <source>
        <strain evidence="5">RS0144</strain>
    </source>
</reference>
<protein>
    <recommendedName>
        <fullName evidence="7">PB1 domain-containing protein</fullName>
    </recommendedName>
</protein>
<feature type="compositionally biased region" description="Low complexity" evidence="4">
    <location>
        <begin position="167"/>
        <end position="178"/>
    </location>
</feature>
<dbReference type="PANTHER" id="PTHR24336:SF8">
    <property type="entry name" value="LADYBIRD EARLY-RELATED"/>
    <property type="match status" value="1"/>
</dbReference>
<dbReference type="EMBL" id="BTSX01000005">
    <property type="protein sequence ID" value="GMT01314.1"/>
    <property type="molecule type" value="Genomic_DNA"/>
</dbReference>
<evidence type="ECO:0000313" key="6">
    <source>
        <dbReference type="Proteomes" id="UP001432027"/>
    </source>
</evidence>
<evidence type="ECO:0000256" key="1">
    <source>
        <dbReference type="ARBA" id="ARBA00023125"/>
    </source>
</evidence>
<dbReference type="GO" id="GO:1990837">
    <property type="term" value="F:sequence-specific double-stranded DNA binding"/>
    <property type="evidence" value="ECO:0007669"/>
    <property type="project" value="TreeGrafter"/>
</dbReference>
<dbReference type="Proteomes" id="UP001432027">
    <property type="component" value="Unassembled WGS sequence"/>
</dbReference>
<feature type="non-terminal residue" evidence="5">
    <location>
        <position position="443"/>
    </location>
</feature>
<evidence type="ECO:0000256" key="4">
    <source>
        <dbReference type="SAM" id="MobiDB-lite"/>
    </source>
</evidence>
<dbReference type="AlphaFoldDB" id="A0AAV5U5C7"/>
<keyword evidence="6" id="KW-1185">Reference proteome</keyword>
<gene>
    <name evidence="5" type="ORF">PENTCL1PPCAC_23488</name>
</gene>
<feature type="non-terminal residue" evidence="5">
    <location>
        <position position="1"/>
    </location>
</feature>
<dbReference type="PANTHER" id="PTHR24336">
    <property type="entry name" value="TRANSCRIPTION FACTOR LBX"/>
    <property type="match status" value="1"/>
</dbReference>
<proteinExistence type="predicted"/>
<dbReference type="GO" id="GO:0000981">
    <property type="term" value="F:DNA-binding transcription factor activity, RNA polymerase II-specific"/>
    <property type="evidence" value="ECO:0007669"/>
    <property type="project" value="TreeGrafter"/>
</dbReference>
<evidence type="ECO:0008006" key="7">
    <source>
        <dbReference type="Google" id="ProtNLM"/>
    </source>
</evidence>
<sequence>SEKIKFVMEHNGKKHRFASFFHDDQLLSVVRDHVASIVSSKDFELFWNDDESNIVLDTVADLSTAIDYSMQTKKRPTCSPCVRLTVGGSQAAAPAAMGQLHTVTPSLDDILKAAECPPFDPEEKDQLRAQIRTAISQHWSTLVQLSPEDSFIRRATKGQTSDSFTIPPHSSRPSTRTPMLRRPKPSSMVSRFPMGLLEGLDIRDKASFASALTTVSALMEAASKLSISPEDMRQHTVEAALANKNAEEKKVTVQPRAEQTAAAAVSVQPLPTKLQQGKTATVDGTKSICAHRGGWSAVFRKKKYPSFLGRRSKQVPVIVPHRGARCPHRLIQSSKTLSQQAKKAGKTSDNMADKEEAILALLEADTDGIAMKELVSKLDCSPLEGQTALNSLLASHKVELRMINGSLRVKQTEEPVQLVMHPSNPTTHKTHDFAARERELKIR</sequence>
<keyword evidence="3" id="KW-0539">Nucleus</keyword>
<dbReference type="GO" id="GO:0005634">
    <property type="term" value="C:nucleus"/>
    <property type="evidence" value="ECO:0007669"/>
    <property type="project" value="TreeGrafter"/>
</dbReference>
<evidence type="ECO:0000256" key="2">
    <source>
        <dbReference type="ARBA" id="ARBA00023155"/>
    </source>
</evidence>
<accession>A0AAV5U5C7</accession>
<evidence type="ECO:0000256" key="3">
    <source>
        <dbReference type="ARBA" id="ARBA00023242"/>
    </source>
</evidence>
<evidence type="ECO:0000313" key="5">
    <source>
        <dbReference type="EMBL" id="GMT01314.1"/>
    </source>
</evidence>
<name>A0AAV5U5C7_9BILA</name>
<feature type="region of interest" description="Disordered" evidence="4">
    <location>
        <begin position="156"/>
        <end position="188"/>
    </location>
</feature>
<organism evidence="5 6">
    <name type="scientific">Pristionchus entomophagus</name>
    <dbReference type="NCBI Taxonomy" id="358040"/>
    <lineage>
        <taxon>Eukaryota</taxon>
        <taxon>Metazoa</taxon>
        <taxon>Ecdysozoa</taxon>
        <taxon>Nematoda</taxon>
        <taxon>Chromadorea</taxon>
        <taxon>Rhabditida</taxon>
        <taxon>Rhabditina</taxon>
        <taxon>Diplogasteromorpha</taxon>
        <taxon>Diplogasteroidea</taxon>
        <taxon>Neodiplogasteridae</taxon>
        <taxon>Pristionchus</taxon>
    </lineage>
</organism>